<comment type="caution">
    <text evidence="2">The sequence shown here is derived from an EMBL/GenBank/DDBJ whole genome shotgun (WGS) entry which is preliminary data.</text>
</comment>
<feature type="region of interest" description="Disordered" evidence="1">
    <location>
        <begin position="52"/>
        <end position="76"/>
    </location>
</feature>
<name>A0A231GUH8_9NOCA</name>
<dbReference type="InterPro" id="IPR045954">
    <property type="entry name" value="DUF6374"/>
</dbReference>
<dbReference type="Pfam" id="PF19901">
    <property type="entry name" value="DUF6374"/>
    <property type="match status" value="1"/>
</dbReference>
<dbReference type="Proteomes" id="UP000215506">
    <property type="component" value="Unassembled WGS sequence"/>
</dbReference>
<sequence length="76" mass="8617">MDLSRLEWARMNLEQVRAQLLDAAAFAKYLPPEQLERAAWKIGEGLRIYREETEPADAGPPGAACIDYRGAKRQSR</sequence>
<dbReference type="AlphaFoldDB" id="A0A231GUH8"/>
<evidence type="ECO:0000313" key="3">
    <source>
        <dbReference type="Proteomes" id="UP000215506"/>
    </source>
</evidence>
<protein>
    <submittedName>
        <fullName evidence="2">Uncharacterized protein</fullName>
    </submittedName>
</protein>
<organism evidence="2 3">
    <name type="scientific">Nocardia cerradoensis</name>
    <dbReference type="NCBI Taxonomy" id="85688"/>
    <lineage>
        <taxon>Bacteria</taxon>
        <taxon>Bacillati</taxon>
        <taxon>Actinomycetota</taxon>
        <taxon>Actinomycetes</taxon>
        <taxon>Mycobacteriales</taxon>
        <taxon>Nocardiaceae</taxon>
        <taxon>Nocardia</taxon>
    </lineage>
</organism>
<gene>
    <name evidence="2" type="ORF">B7C42_07653</name>
</gene>
<reference evidence="2 3" key="1">
    <citation type="submission" date="2017-07" db="EMBL/GenBank/DDBJ databases">
        <title>First draft Genome Sequence of Nocardia cerradoensis isolated from human infection.</title>
        <authorList>
            <person name="Carrasco G."/>
        </authorList>
    </citation>
    <scope>NUCLEOTIDE SEQUENCE [LARGE SCALE GENOMIC DNA]</scope>
    <source>
        <strain evidence="2 3">CNM20130759</strain>
    </source>
</reference>
<evidence type="ECO:0000313" key="2">
    <source>
        <dbReference type="EMBL" id="OXR40228.1"/>
    </source>
</evidence>
<proteinExistence type="predicted"/>
<dbReference type="EMBL" id="NGAF01000036">
    <property type="protein sequence ID" value="OXR40228.1"/>
    <property type="molecule type" value="Genomic_DNA"/>
</dbReference>
<evidence type="ECO:0000256" key="1">
    <source>
        <dbReference type="SAM" id="MobiDB-lite"/>
    </source>
</evidence>
<dbReference type="RefSeq" id="WP_094028237.1">
    <property type="nucleotide sequence ID" value="NZ_NGAF01000036.1"/>
</dbReference>
<keyword evidence="3" id="KW-1185">Reference proteome</keyword>
<accession>A0A231GUH8</accession>